<dbReference type="Proteomes" id="UP001197093">
    <property type="component" value="Unassembled WGS sequence"/>
</dbReference>
<dbReference type="Pfam" id="PF01494">
    <property type="entry name" value="FAD_binding_3"/>
    <property type="match status" value="1"/>
</dbReference>
<sequence length="480" mass="53244">MGCRVTGRSSEVPPTVRYVDSLGSRREIQGEWLVGADGKTGIVRKHFLEPTAGIRQQAGVYPYEGVWVASNLKLTVPTRQTHPDFLLWKLGYTPDEVPPGKPTATGRFGPHADRTWRHEFRVDDESDGPIYSEELLWEHLMPNITLERDDSRGHEFERPVEYPRDCITIMRCRPFKFVHKCVDRWYDKRTLLIGDAAHVFPPFAGQGVASGVRDAHQLAWRLALLLEGGGDPAHRPGILDSWARERRRSVDDAAMMSKALGTVCNNQPTLWIMAATKVLQFLHSIPSLRRYEPIAIQERSGFRGVDGGFFLRDYNGGARLAQIHIRSSSPSRASLLSDALLQQGGTIFTLLVIGNGDAKQRAWWYSQAKAAIAAAALSPRIVSESSVVIYNPQDAGLPPVSDTASGLNGKSVSTPEVFSPVPTSEINIPLAPGYNSASYLGRFGWSTRFVIARPDLFVFACAKDEDQLVHCLTQLKRLSS</sequence>
<dbReference type="GO" id="GO:0008688">
    <property type="term" value="F:3-(3-hydroxyphenyl)propionate hydroxylase activity"/>
    <property type="evidence" value="ECO:0007669"/>
    <property type="project" value="TreeGrafter"/>
</dbReference>
<evidence type="ECO:0000256" key="3">
    <source>
        <dbReference type="ARBA" id="ARBA00023002"/>
    </source>
</evidence>
<dbReference type="InterPro" id="IPR036188">
    <property type="entry name" value="FAD/NAD-bd_sf"/>
</dbReference>
<dbReference type="PRINTS" id="PR00420">
    <property type="entry name" value="RNGMNOXGNASE"/>
</dbReference>
<dbReference type="GO" id="GO:0019622">
    <property type="term" value="P:3-(3-hydroxy)phenylpropionate catabolic process"/>
    <property type="evidence" value="ECO:0007669"/>
    <property type="project" value="TreeGrafter"/>
</dbReference>
<dbReference type="Gene3D" id="3.50.50.60">
    <property type="entry name" value="FAD/NAD(P)-binding domain"/>
    <property type="match status" value="1"/>
</dbReference>
<evidence type="ECO:0000259" key="4">
    <source>
        <dbReference type="Pfam" id="PF01494"/>
    </source>
</evidence>
<accession>A0AAD4FB10</accession>
<dbReference type="AlphaFoldDB" id="A0AAD4FB10"/>
<evidence type="ECO:0000313" key="5">
    <source>
        <dbReference type="EMBL" id="KAG7293978.1"/>
    </source>
</evidence>
<dbReference type="Gene3D" id="3.30.9.10">
    <property type="entry name" value="D-Amino Acid Oxidase, subunit A, domain 2"/>
    <property type="match status" value="1"/>
</dbReference>
<dbReference type="PANTHER" id="PTHR43476:SF3">
    <property type="entry name" value="FAD-BINDING MONOOXYGENASE"/>
    <property type="match status" value="1"/>
</dbReference>
<comment type="caution">
    <text evidence="5">The sequence shown here is derived from an EMBL/GenBank/DDBJ whole genome shotgun (WGS) entry which is preliminary data.</text>
</comment>
<evidence type="ECO:0000256" key="1">
    <source>
        <dbReference type="ARBA" id="ARBA00022630"/>
    </source>
</evidence>
<dbReference type="EMBL" id="JAHCVI010000001">
    <property type="protein sequence ID" value="KAG7293978.1"/>
    <property type="molecule type" value="Genomic_DNA"/>
</dbReference>
<dbReference type="SUPFAM" id="SSF51905">
    <property type="entry name" value="FAD/NAD(P)-binding domain"/>
    <property type="match status" value="1"/>
</dbReference>
<dbReference type="GO" id="GO:0071949">
    <property type="term" value="F:FAD binding"/>
    <property type="evidence" value="ECO:0007669"/>
    <property type="project" value="InterPro"/>
</dbReference>
<keyword evidence="6" id="KW-1185">Reference proteome</keyword>
<keyword evidence="1" id="KW-0285">Flavoprotein</keyword>
<dbReference type="InterPro" id="IPR002938">
    <property type="entry name" value="FAD-bd"/>
</dbReference>
<proteinExistence type="predicted"/>
<evidence type="ECO:0000256" key="2">
    <source>
        <dbReference type="ARBA" id="ARBA00022827"/>
    </source>
</evidence>
<feature type="domain" description="FAD-binding" evidence="4">
    <location>
        <begin position="171"/>
        <end position="253"/>
    </location>
</feature>
<evidence type="ECO:0000313" key="6">
    <source>
        <dbReference type="Proteomes" id="UP001197093"/>
    </source>
</evidence>
<keyword evidence="2" id="KW-0274">FAD</keyword>
<dbReference type="PANTHER" id="PTHR43476">
    <property type="entry name" value="3-(3-HYDROXY-PHENYL)PROPIONATE/3-HYDROXYCINNAMIC ACID HYDROXYLASE"/>
    <property type="match status" value="1"/>
</dbReference>
<protein>
    <recommendedName>
        <fullName evidence="4">FAD-binding domain-containing protein</fullName>
    </recommendedName>
</protein>
<organism evidence="5 6">
    <name type="scientific">Staphylotrichum longicolle</name>
    <dbReference type="NCBI Taxonomy" id="669026"/>
    <lineage>
        <taxon>Eukaryota</taxon>
        <taxon>Fungi</taxon>
        <taxon>Dikarya</taxon>
        <taxon>Ascomycota</taxon>
        <taxon>Pezizomycotina</taxon>
        <taxon>Sordariomycetes</taxon>
        <taxon>Sordariomycetidae</taxon>
        <taxon>Sordariales</taxon>
        <taxon>Chaetomiaceae</taxon>
        <taxon>Staphylotrichum</taxon>
    </lineage>
</organism>
<reference evidence="5" key="1">
    <citation type="submission" date="2023-02" db="EMBL/GenBank/DDBJ databases">
        <authorList>
            <person name="Palmer J.M."/>
        </authorList>
    </citation>
    <scope>NUCLEOTIDE SEQUENCE</scope>
    <source>
        <strain evidence="5">FW57</strain>
    </source>
</reference>
<name>A0AAD4FB10_9PEZI</name>
<dbReference type="InterPro" id="IPR050631">
    <property type="entry name" value="PheA/TfdB_FAD_monoxygenase"/>
</dbReference>
<gene>
    <name evidence="5" type="ORF">NEMBOFW57_004039</name>
</gene>
<keyword evidence="3" id="KW-0560">Oxidoreductase</keyword>